<evidence type="ECO:0000256" key="11">
    <source>
        <dbReference type="SAM" id="MobiDB-lite"/>
    </source>
</evidence>
<accession>A0A8H7PD82</accession>
<keyword evidence="13" id="KW-1185">Reference proteome</keyword>
<dbReference type="EMBL" id="JAEPQZ010000020">
    <property type="protein sequence ID" value="KAG2171529.1"/>
    <property type="molecule type" value="Genomic_DNA"/>
</dbReference>
<keyword evidence="8" id="KW-0243">Dynein</keyword>
<dbReference type="GO" id="GO:0005524">
    <property type="term" value="F:ATP binding"/>
    <property type="evidence" value="ECO:0007669"/>
    <property type="project" value="UniProtKB-KW"/>
</dbReference>
<dbReference type="Proteomes" id="UP000654370">
    <property type="component" value="Unassembled WGS sequence"/>
</dbReference>
<dbReference type="SUPFAM" id="SSF52540">
    <property type="entry name" value="P-loop containing nucleoside triphosphate hydrolases"/>
    <property type="match status" value="1"/>
</dbReference>
<evidence type="ECO:0000313" key="12">
    <source>
        <dbReference type="EMBL" id="KAG2171529.1"/>
    </source>
</evidence>
<dbReference type="GO" id="GO:0045504">
    <property type="term" value="F:dynein heavy chain binding"/>
    <property type="evidence" value="ECO:0007669"/>
    <property type="project" value="TreeGrafter"/>
</dbReference>
<dbReference type="Pfam" id="PF05783">
    <property type="entry name" value="DLIC"/>
    <property type="match status" value="3"/>
</dbReference>
<feature type="compositionally biased region" description="Basic and acidic residues" evidence="11">
    <location>
        <begin position="610"/>
        <end position="637"/>
    </location>
</feature>
<feature type="compositionally biased region" description="Polar residues" evidence="11">
    <location>
        <begin position="573"/>
        <end position="582"/>
    </location>
</feature>
<dbReference type="InterPro" id="IPR008467">
    <property type="entry name" value="Dynein1_light_intermed_chain"/>
</dbReference>
<comment type="caution">
    <text evidence="12">The sequence shown here is derived from an EMBL/GenBank/DDBJ whole genome shotgun (WGS) entry which is preliminary data.</text>
</comment>
<feature type="region of interest" description="Disordered" evidence="11">
    <location>
        <begin position="71"/>
        <end position="95"/>
    </location>
</feature>
<dbReference type="AlphaFoldDB" id="A0A8H7PD82"/>
<feature type="compositionally biased region" description="Basic and acidic residues" evidence="11">
    <location>
        <begin position="76"/>
        <end position="88"/>
    </location>
</feature>
<sequence>MLSASSSHMAAPTAKDKDIPGGSQGGHSVAVGPDQPREETWSTILQGVASTKIVPTKNVLILGDPNSGKSTLIHNIKHDPGPKPVKTDSEEDEQQPTPLLNVATSQIAPMTVDNLDEDTKNELGLGFTYVEIADDENEDTIARIALYQLGLSAPEYLPLLKFAINSKALADSMIVIVLDWSKPWTFVESLQRWINVLQELVDNVCKEGRAAADNQWSQGQALVDELKEKSKFIMQQIEIEQYLQSYVEPYNTNGMTNSASSSSMAGTAPVPLVTTTNAADQVTLPLTQGSLTTNLGIPIAVVCCKSDLINHHEHTQDYKEEQFDFIQQTLRTICMKYGAALFYTSTLHPHTYHNLRQYILHRLLSVPSKPYPFGTRAMVVERDTVLVPAGWDSWGKVRVLREGFDCEGASSEWDADLDEGEAKEGGARKIYEEVIADPEADEQPLNLQPAVTAEDEQVFLERHFETLQRSSESPSRPGTGAVASSTMPSVMGPMGVSTTAINLTNMGSDRDLDTDDIAGRLAKLGRAKESSLGKGISAKPSYNPSSLGERATSPTSPVSSGVPNSPGGGGPSQNEVLANFFQSLLSKKASSGAASPTPSATSPTASGRNSNDETRRPPMSRKDVQKELDRMRGLAGK</sequence>
<evidence type="ECO:0000256" key="4">
    <source>
        <dbReference type="ARBA" id="ARBA00022490"/>
    </source>
</evidence>
<keyword evidence="9" id="KW-0505">Motor protein</keyword>
<dbReference type="GO" id="GO:0000226">
    <property type="term" value="P:microtubule cytoskeleton organization"/>
    <property type="evidence" value="ECO:0007669"/>
    <property type="project" value="TreeGrafter"/>
</dbReference>
<evidence type="ECO:0000256" key="3">
    <source>
        <dbReference type="ARBA" id="ARBA00022448"/>
    </source>
</evidence>
<dbReference type="GO" id="GO:0035974">
    <property type="term" value="C:meiotic spindle pole body"/>
    <property type="evidence" value="ECO:0007669"/>
    <property type="project" value="TreeGrafter"/>
</dbReference>
<evidence type="ECO:0000256" key="6">
    <source>
        <dbReference type="ARBA" id="ARBA00022741"/>
    </source>
</evidence>
<evidence type="ECO:0008006" key="14">
    <source>
        <dbReference type="Google" id="ProtNLM"/>
    </source>
</evidence>
<dbReference type="InterPro" id="IPR027417">
    <property type="entry name" value="P-loop_NTPase"/>
</dbReference>
<keyword evidence="6" id="KW-0547">Nucleotide-binding</keyword>
<protein>
    <recommendedName>
        <fullName evidence="14">Dynein light intermediate chain</fullName>
    </recommendedName>
</protein>
<dbReference type="PANTHER" id="PTHR12688">
    <property type="entry name" value="DYNEIN LIGHT INTERMEDIATE CHAIN"/>
    <property type="match status" value="1"/>
</dbReference>
<evidence type="ECO:0000313" key="13">
    <source>
        <dbReference type="Proteomes" id="UP000654370"/>
    </source>
</evidence>
<organism evidence="12 13">
    <name type="scientific">Mortierella isabellina</name>
    <name type="common">Filamentous fungus</name>
    <name type="synonym">Umbelopsis isabellina</name>
    <dbReference type="NCBI Taxonomy" id="91625"/>
    <lineage>
        <taxon>Eukaryota</taxon>
        <taxon>Fungi</taxon>
        <taxon>Fungi incertae sedis</taxon>
        <taxon>Mucoromycota</taxon>
        <taxon>Mucoromycotina</taxon>
        <taxon>Umbelopsidomycetes</taxon>
        <taxon>Umbelopsidales</taxon>
        <taxon>Umbelopsidaceae</taxon>
        <taxon>Umbelopsis</taxon>
    </lineage>
</organism>
<dbReference type="GO" id="GO:0007018">
    <property type="term" value="P:microtubule-based movement"/>
    <property type="evidence" value="ECO:0007669"/>
    <property type="project" value="InterPro"/>
</dbReference>
<proteinExistence type="inferred from homology"/>
<dbReference type="PANTHER" id="PTHR12688:SF0">
    <property type="entry name" value="DYNEIN LIGHT INTERMEDIATE CHAIN"/>
    <property type="match status" value="1"/>
</dbReference>
<feature type="region of interest" description="Disordered" evidence="11">
    <location>
        <begin position="466"/>
        <end position="491"/>
    </location>
</feature>
<dbReference type="GO" id="GO:0005874">
    <property type="term" value="C:microtubule"/>
    <property type="evidence" value="ECO:0007669"/>
    <property type="project" value="UniProtKB-KW"/>
</dbReference>
<keyword evidence="3" id="KW-0813">Transport</keyword>
<gene>
    <name evidence="12" type="ORF">INT43_008255</name>
</gene>
<keyword evidence="7" id="KW-0067">ATP-binding</keyword>
<evidence type="ECO:0000256" key="2">
    <source>
        <dbReference type="ARBA" id="ARBA00006831"/>
    </source>
</evidence>
<feature type="region of interest" description="Disordered" evidence="11">
    <location>
        <begin position="527"/>
        <end position="637"/>
    </location>
</feature>
<keyword evidence="10" id="KW-0206">Cytoskeleton</keyword>
<dbReference type="Gene3D" id="3.40.50.300">
    <property type="entry name" value="P-loop containing nucleotide triphosphate hydrolases"/>
    <property type="match status" value="1"/>
</dbReference>
<comment type="similarity">
    <text evidence="2">Belongs to the dynein light intermediate chain family.</text>
</comment>
<evidence type="ECO:0000256" key="1">
    <source>
        <dbReference type="ARBA" id="ARBA00004245"/>
    </source>
</evidence>
<dbReference type="GO" id="GO:0005868">
    <property type="term" value="C:cytoplasmic dynein complex"/>
    <property type="evidence" value="ECO:0007669"/>
    <property type="project" value="InterPro"/>
</dbReference>
<keyword evidence="5" id="KW-0493">Microtubule</keyword>
<feature type="compositionally biased region" description="Low complexity" evidence="11">
    <location>
        <begin position="552"/>
        <end position="565"/>
    </location>
</feature>
<evidence type="ECO:0000256" key="7">
    <source>
        <dbReference type="ARBA" id="ARBA00022840"/>
    </source>
</evidence>
<comment type="subcellular location">
    <subcellularLocation>
        <location evidence="1">Cytoplasm</location>
        <location evidence="1">Cytoskeleton</location>
    </subcellularLocation>
</comment>
<evidence type="ECO:0000256" key="8">
    <source>
        <dbReference type="ARBA" id="ARBA00023017"/>
    </source>
</evidence>
<dbReference type="OrthoDB" id="27603at2759"/>
<evidence type="ECO:0000256" key="9">
    <source>
        <dbReference type="ARBA" id="ARBA00023175"/>
    </source>
</evidence>
<dbReference type="InterPro" id="IPR022780">
    <property type="entry name" value="Dynein_light_int_chain"/>
</dbReference>
<reference evidence="12" key="1">
    <citation type="submission" date="2020-12" db="EMBL/GenBank/DDBJ databases">
        <title>Metabolic potential, ecology and presence of endohyphal bacteria is reflected in genomic diversity of Mucoromycotina.</title>
        <authorList>
            <person name="Muszewska A."/>
            <person name="Okrasinska A."/>
            <person name="Steczkiewicz K."/>
            <person name="Drgas O."/>
            <person name="Orlowska M."/>
            <person name="Perlinska-Lenart U."/>
            <person name="Aleksandrzak-Piekarczyk T."/>
            <person name="Szatraj K."/>
            <person name="Zielenkiewicz U."/>
            <person name="Pilsyk S."/>
            <person name="Malc E."/>
            <person name="Mieczkowski P."/>
            <person name="Kruszewska J.S."/>
            <person name="Biernat P."/>
            <person name="Pawlowska J."/>
        </authorList>
    </citation>
    <scope>NUCLEOTIDE SEQUENCE</scope>
    <source>
        <strain evidence="12">WA0000067209</strain>
    </source>
</reference>
<feature type="compositionally biased region" description="Polar residues" evidence="11">
    <location>
        <begin position="467"/>
        <end position="488"/>
    </location>
</feature>
<evidence type="ECO:0000256" key="10">
    <source>
        <dbReference type="ARBA" id="ARBA00023212"/>
    </source>
</evidence>
<feature type="region of interest" description="Disordered" evidence="11">
    <location>
        <begin position="1"/>
        <end position="35"/>
    </location>
</feature>
<evidence type="ECO:0000256" key="5">
    <source>
        <dbReference type="ARBA" id="ARBA00022701"/>
    </source>
</evidence>
<keyword evidence="4" id="KW-0963">Cytoplasm</keyword>
<feature type="compositionally biased region" description="Low complexity" evidence="11">
    <location>
        <begin position="583"/>
        <end position="607"/>
    </location>
</feature>
<name>A0A8H7PD82_MORIS</name>